<dbReference type="SUPFAM" id="SSF53686">
    <property type="entry name" value="Tryptophan synthase beta subunit-like PLP-dependent enzymes"/>
    <property type="match status" value="1"/>
</dbReference>
<evidence type="ECO:0000313" key="15">
    <source>
        <dbReference type="Proteomes" id="UP000320766"/>
    </source>
</evidence>
<evidence type="ECO:0000256" key="1">
    <source>
        <dbReference type="ARBA" id="ARBA00001933"/>
    </source>
</evidence>
<organism evidence="14 15">
    <name type="scientific">Candidatus Methanolliviera hydrocarbonicum</name>
    <dbReference type="NCBI Taxonomy" id="2491085"/>
    <lineage>
        <taxon>Archaea</taxon>
        <taxon>Methanobacteriati</taxon>
        <taxon>Methanobacteriota</taxon>
        <taxon>Candidatus Methanoliparia</taxon>
        <taxon>Candidatus Methanoliparales</taxon>
        <taxon>Candidatus Methanollivieraceae</taxon>
        <taxon>Candidatus Methanolliviera</taxon>
    </lineage>
</organism>
<dbReference type="NCBIfam" id="TIGR00263">
    <property type="entry name" value="trpB"/>
    <property type="match status" value="1"/>
</dbReference>
<comment type="catalytic activity">
    <reaction evidence="12">
        <text>(1S,2R)-1-C-(indol-3-yl)glycerol 3-phosphate + L-serine = D-glyceraldehyde 3-phosphate + L-tryptophan + H2O</text>
        <dbReference type="Rhea" id="RHEA:10532"/>
        <dbReference type="ChEBI" id="CHEBI:15377"/>
        <dbReference type="ChEBI" id="CHEBI:33384"/>
        <dbReference type="ChEBI" id="CHEBI:57912"/>
        <dbReference type="ChEBI" id="CHEBI:58866"/>
        <dbReference type="ChEBI" id="CHEBI:59776"/>
        <dbReference type="EC" id="4.2.1.20"/>
    </reaction>
</comment>
<comment type="similarity">
    <text evidence="4">Belongs to the TrpB family.</text>
</comment>
<feature type="non-terminal residue" evidence="14">
    <location>
        <position position="245"/>
    </location>
</feature>
<evidence type="ECO:0000259" key="13">
    <source>
        <dbReference type="Pfam" id="PF00291"/>
    </source>
</evidence>
<dbReference type="EMBL" id="RXIL01000097">
    <property type="protein sequence ID" value="RZN68734.1"/>
    <property type="molecule type" value="Genomic_DNA"/>
</dbReference>
<evidence type="ECO:0000256" key="10">
    <source>
        <dbReference type="ARBA" id="ARBA00023141"/>
    </source>
</evidence>
<dbReference type="InterPro" id="IPR001926">
    <property type="entry name" value="TrpB-like_PALP"/>
</dbReference>
<dbReference type="GO" id="GO:0004834">
    <property type="term" value="F:tryptophan synthase activity"/>
    <property type="evidence" value="ECO:0007669"/>
    <property type="project" value="UniProtKB-EC"/>
</dbReference>
<evidence type="ECO:0000256" key="8">
    <source>
        <dbReference type="ARBA" id="ARBA00022822"/>
    </source>
</evidence>
<evidence type="ECO:0000256" key="5">
    <source>
        <dbReference type="ARBA" id="ARBA00011270"/>
    </source>
</evidence>
<keyword evidence="10" id="KW-0057">Aromatic amino acid biosynthesis</keyword>
<comment type="cofactor">
    <cofactor evidence="1">
        <name>pyridoxal 5'-phosphate</name>
        <dbReference type="ChEBI" id="CHEBI:597326"/>
    </cofactor>
</comment>
<evidence type="ECO:0000256" key="12">
    <source>
        <dbReference type="ARBA" id="ARBA00049047"/>
    </source>
</evidence>
<evidence type="ECO:0000256" key="2">
    <source>
        <dbReference type="ARBA" id="ARBA00002786"/>
    </source>
</evidence>
<evidence type="ECO:0000256" key="9">
    <source>
        <dbReference type="ARBA" id="ARBA00022898"/>
    </source>
</evidence>
<comment type="subunit">
    <text evidence="5">Tetramer of two alpha and two beta chains.</text>
</comment>
<name>A0A520KW57_9EURY</name>
<evidence type="ECO:0000256" key="7">
    <source>
        <dbReference type="ARBA" id="ARBA00022605"/>
    </source>
</evidence>
<evidence type="ECO:0000256" key="11">
    <source>
        <dbReference type="ARBA" id="ARBA00023239"/>
    </source>
</evidence>
<proteinExistence type="inferred from homology"/>
<dbReference type="Proteomes" id="UP000320766">
    <property type="component" value="Unassembled WGS sequence"/>
</dbReference>
<evidence type="ECO:0000256" key="6">
    <source>
        <dbReference type="ARBA" id="ARBA00012043"/>
    </source>
</evidence>
<evidence type="ECO:0000313" key="14">
    <source>
        <dbReference type="EMBL" id="RZN68734.1"/>
    </source>
</evidence>
<keyword evidence="9" id="KW-0663">Pyridoxal phosphate</keyword>
<dbReference type="Pfam" id="PF00291">
    <property type="entry name" value="PALP"/>
    <property type="match status" value="1"/>
</dbReference>
<dbReference type="PANTHER" id="PTHR48077:SF3">
    <property type="entry name" value="TRYPTOPHAN SYNTHASE"/>
    <property type="match status" value="1"/>
</dbReference>
<sequence>MRYFGEFGGRFAPEVLMEPLIELEESYRKVKKDDDFKKELDYYRCEFGGRPTPLYLAKNLTREIGGAKIYLKREDLVHGGAHKLNNTIGQALLAKKMGKNRIIAETGAGQHGTATAMAGALLNIKTEIYMGVEDIERQKMNVFRMELMGAEVHPVKSGSMTLKDAVNEAMRDWAANPNDTYYLLGSVVGPHPYPTIIRDLQSVIGREMRNQILEKEGRLPSSIVACVGGGSNAIGSFHPFLEDDV</sequence>
<feature type="domain" description="Tryptophan synthase beta chain-like PALP" evidence="13">
    <location>
        <begin position="48"/>
        <end position="242"/>
    </location>
</feature>
<evidence type="ECO:0000256" key="4">
    <source>
        <dbReference type="ARBA" id="ARBA00009982"/>
    </source>
</evidence>
<comment type="function">
    <text evidence="2">The beta subunit is responsible for the synthesis of L-tryptophan from indole and L-serine.</text>
</comment>
<dbReference type="InterPro" id="IPR006654">
    <property type="entry name" value="Trp_synth_beta"/>
</dbReference>
<dbReference type="GO" id="GO:0005737">
    <property type="term" value="C:cytoplasm"/>
    <property type="evidence" value="ECO:0007669"/>
    <property type="project" value="TreeGrafter"/>
</dbReference>
<dbReference type="PANTHER" id="PTHR48077">
    <property type="entry name" value="TRYPTOPHAN SYNTHASE-RELATED"/>
    <property type="match status" value="1"/>
</dbReference>
<gene>
    <name evidence="14" type="primary">trpB</name>
    <name evidence="14" type="ORF">EF807_05430</name>
</gene>
<dbReference type="AlphaFoldDB" id="A0A520KW57"/>
<dbReference type="FunFam" id="3.40.50.1100:FF:000001">
    <property type="entry name" value="Tryptophan synthase beta chain"/>
    <property type="match status" value="1"/>
</dbReference>
<reference evidence="14 15" key="1">
    <citation type="journal article" date="2019" name="Nat. Microbiol.">
        <title>Wide diversity of methane and short-chain alkane metabolisms in uncultured archaea.</title>
        <authorList>
            <person name="Borrel G."/>
            <person name="Adam P.S."/>
            <person name="McKay L.J."/>
            <person name="Chen L.X."/>
            <person name="Sierra-Garcia I.N."/>
            <person name="Sieber C.M."/>
            <person name="Letourneur Q."/>
            <person name="Ghozlane A."/>
            <person name="Andersen G.L."/>
            <person name="Li W.J."/>
            <person name="Hallam S.J."/>
            <person name="Muyzer G."/>
            <person name="de Oliveira V.M."/>
            <person name="Inskeep W.P."/>
            <person name="Banfield J.F."/>
            <person name="Gribaldo S."/>
        </authorList>
    </citation>
    <scope>NUCLEOTIDE SEQUENCE [LARGE SCALE GENOMIC DNA]</scope>
    <source>
        <strain evidence="14">NM1b</strain>
    </source>
</reference>
<evidence type="ECO:0000256" key="3">
    <source>
        <dbReference type="ARBA" id="ARBA00004733"/>
    </source>
</evidence>
<keyword evidence="11 14" id="KW-0456">Lyase</keyword>
<protein>
    <recommendedName>
        <fullName evidence="6">tryptophan synthase</fullName>
        <ecNumber evidence="6">4.2.1.20</ecNumber>
    </recommendedName>
</protein>
<dbReference type="PROSITE" id="PS00168">
    <property type="entry name" value="TRP_SYNTHASE_BETA"/>
    <property type="match status" value="1"/>
</dbReference>
<accession>A0A520KW57</accession>
<keyword evidence="8" id="KW-0822">Tryptophan biosynthesis</keyword>
<comment type="pathway">
    <text evidence="3">Amino-acid biosynthesis; L-tryptophan biosynthesis; L-tryptophan from chorismate: step 5/5.</text>
</comment>
<dbReference type="InterPro" id="IPR023026">
    <property type="entry name" value="Trp_synth_beta/beta-like"/>
</dbReference>
<dbReference type="InterPro" id="IPR006653">
    <property type="entry name" value="Trp_synth_b_CS"/>
</dbReference>
<dbReference type="Gene3D" id="3.40.50.1100">
    <property type="match status" value="2"/>
</dbReference>
<comment type="caution">
    <text evidence="14">The sequence shown here is derived from an EMBL/GenBank/DDBJ whole genome shotgun (WGS) entry which is preliminary data.</text>
</comment>
<dbReference type="EC" id="4.2.1.20" evidence="6"/>
<keyword evidence="7" id="KW-0028">Amino-acid biosynthesis</keyword>
<dbReference type="InterPro" id="IPR036052">
    <property type="entry name" value="TrpB-like_PALP_sf"/>
</dbReference>